<keyword evidence="1" id="KW-1133">Transmembrane helix</keyword>
<dbReference type="InterPro" id="IPR007349">
    <property type="entry name" value="DUF418"/>
</dbReference>
<evidence type="ECO:0000259" key="2">
    <source>
        <dbReference type="Pfam" id="PF04235"/>
    </source>
</evidence>
<dbReference type="PANTHER" id="PTHR30590">
    <property type="entry name" value="INNER MEMBRANE PROTEIN"/>
    <property type="match status" value="1"/>
</dbReference>
<sequence length="402" mass="44082">MSASPVTAENRHQSLDVLRGIAVLGILMVNIPTFFMLPEAYQYPPGDPGFDAAGAQAWLFVHVFFEMKFITMFSALFGAGILLMVGYGPDSFTKVHYRRMLWLLAFGMIHAYALWYGDILVAYALFGMIAVLFRKMSVGKLVFWGFFWITLTGLLMVGLFAAFMMMPGDIDPASVGMAQSPEAAANIIAAYQEGSAGRWRHNALSAVMAQLAGLSFFGGRVIGVMFLGMALFKSGFLTAQWGVAKYAICAVAGLAIGLPLAWYGGQHAVAVDFDLRSMWVHTATNYLASLLVAFGYASVVMLICKMPGLALLRAPFAAAGRMAFTNYLTQTITLVILSTGTIGLGLYGTLGREELIPIVLAIWVVQLVVSMAWLQVFRFGPFEWLWRSLTYWKLQPITRSKA</sequence>
<evidence type="ECO:0000313" key="4">
    <source>
        <dbReference type="Proteomes" id="UP001596024"/>
    </source>
</evidence>
<keyword evidence="1" id="KW-0472">Membrane</keyword>
<keyword evidence="1" id="KW-0812">Transmembrane</keyword>
<reference evidence="4" key="1">
    <citation type="journal article" date="2019" name="Int. J. Syst. Evol. Microbiol.">
        <title>The Global Catalogue of Microorganisms (GCM) 10K type strain sequencing project: providing services to taxonomists for standard genome sequencing and annotation.</title>
        <authorList>
            <consortium name="The Broad Institute Genomics Platform"/>
            <consortium name="The Broad Institute Genome Sequencing Center for Infectious Disease"/>
            <person name="Wu L."/>
            <person name="Ma J."/>
        </authorList>
    </citation>
    <scope>NUCLEOTIDE SEQUENCE [LARGE SCALE GENOMIC DNA]</scope>
    <source>
        <strain evidence="4">CCUG 62981</strain>
    </source>
</reference>
<dbReference type="EMBL" id="JBHSGQ010000001">
    <property type="protein sequence ID" value="MFC4724062.1"/>
    <property type="molecule type" value="Genomic_DNA"/>
</dbReference>
<gene>
    <name evidence="3" type="ORF">ACFPB0_02035</name>
</gene>
<comment type="caution">
    <text evidence="3">The sequence shown here is derived from an EMBL/GenBank/DDBJ whole genome shotgun (WGS) entry which is preliminary data.</text>
</comment>
<keyword evidence="4" id="KW-1185">Reference proteome</keyword>
<name>A0ABV9N727_9PROT</name>
<feature type="transmembrane region" description="Helical" evidence="1">
    <location>
        <begin position="69"/>
        <end position="88"/>
    </location>
</feature>
<feature type="transmembrane region" description="Helical" evidence="1">
    <location>
        <begin position="145"/>
        <end position="166"/>
    </location>
</feature>
<feature type="transmembrane region" description="Helical" evidence="1">
    <location>
        <begin position="283"/>
        <end position="304"/>
    </location>
</feature>
<dbReference type="PANTHER" id="PTHR30590:SF2">
    <property type="entry name" value="INNER MEMBRANE PROTEIN"/>
    <property type="match status" value="1"/>
</dbReference>
<feature type="transmembrane region" description="Helical" evidence="1">
    <location>
        <begin position="243"/>
        <end position="263"/>
    </location>
</feature>
<proteinExistence type="predicted"/>
<dbReference type="Pfam" id="PF04235">
    <property type="entry name" value="DUF418"/>
    <property type="match status" value="1"/>
</dbReference>
<dbReference type="Proteomes" id="UP001596024">
    <property type="component" value="Unassembled WGS sequence"/>
</dbReference>
<feature type="transmembrane region" description="Helical" evidence="1">
    <location>
        <begin position="324"/>
        <end position="349"/>
    </location>
</feature>
<dbReference type="RefSeq" id="WP_371394741.1">
    <property type="nucleotide sequence ID" value="NZ_CP163421.1"/>
</dbReference>
<accession>A0ABV9N727</accession>
<organism evidence="3 4">
    <name type="scientific">Glycocaulis abyssi</name>
    <dbReference type="NCBI Taxonomy" id="1433403"/>
    <lineage>
        <taxon>Bacteria</taxon>
        <taxon>Pseudomonadati</taxon>
        <taxon>Pseudomonadota</taxon>
        <taxon>Alphaproteobacteria</taxon>
        <taxon>Maricaulales</taxon>
        <taxon>Maricaulaceae</taxon>
        <taxon>Glycocaulis</taxon>
    </lineage>
</organism>
<feature type="transmembrane region" description="Helical" evidence="1">
    <location>
        <begin position="20"/>
        <end position="37"/>
    </location>
</feature>
<feature type="domain" description="DUF418" evidence="2">
    <location>
        <begin position="231"/>
        <end position="393"/>
    </location>
</feature>
<feature type="transmembrane region" description="Helical" evidence="1">
    <location>
        <begin position="207"/>
        <end position="231"/>
    </location>
</feature>
<feature type="transmembrane region" description="Helical" evidence="1">
    <location>
        <begin position="355"/>
        <end position="377"/>
    </location>
</feature>
<evidence type="ECO:0000313" key="3">
    <source>
        <dbReference type="EMBL" id="MFC4724062.1"/>
    </source>
</evidence>
<protein>
    <submittedName>
        <fullName evidence="3">DUF418 domain-containing protein</fullName>
    </submittedName>
</protein>
<evidence type="ECO:0000256" key="1">
    <source>
        <dbReference type="SAM" id="Phobius"/>
    </source>
</evidence>
<feature type="transmembrane region" description="Helical" evidence="1">
    <location>
        <begin position="100"/>
        <end position="133"/>
    </location>
</feature>
<dbReference type="InterPro" id="IPR052529">
    <property type="entry name" value="Bact_Transport_Assoc"/>
</dbReference>